<gene>
    <name evidence="1" type="ORF">CTRU02_201853</name>
</gene>
<protein>
    <submittedName>
        <fullName evidence="1">Uncharacterized protein</fullName>
    </submittedName>
</protein>
<evidence type="ECO:0000313" key="1">
    <source>
        <dbReference type="EMBL" id="KAL0943966.1"/>
    </source>
</evidence>
<organism evidence="1 2">
    <name type="scientific">Colletotrichum truncatum</name>
    <name type="common">Anthracnose fungus</name>
    <name type="synonym">Colletotrichum capsici</name>
    <dbReference type="NCBI Taxonomy" id="5467"/>
    <lineage>
        <taxon>Eukaryota</taxon>
        <taxon>Fungi</taxon>
        <taxon>Dikarya</taxon>
        <taxon>Ascomycota</taxon>
        <taxon>Pezizomycotina</taxon>
        <taxon>Sordariomycetes</taxon>
        <taxon>Hypocreomycetidae</taxon>
        <taxon>Glomerellales</taxon>
        <taxon>Glomerellaceae</taxon>
        <taxon>Colletotrichum</taxon>
        <taxon>Colletotrichum truncatum species complex</taxon>
    </lineage>
</organism>
<proteinExistence type="predicted"/>
<evidence type="ECO:0000313" key="2">
    <source>
        <dbReference type="Proteomes" id="UP000805649"/>
    </source>
</evidence>
<dbReference type="EMBL" id="VUJX02000001">
    <property type="protein sequence ID" value="KAL0943966.1"/>
    <property type="molecule type" value="Genomic_DNA"/>
</dbReference>
<reference evidence="1 2" key="1">
    <citation type="journal article" date="2020" name="Phytopathology">
        <title>Genome Sequence Resources of Colletotrichum truncatum, C. plurivorum, C. musicola, and C. sojae: Four Species Pathogenic to Soybean (Glycine max).</title>
        <authorList>
            <person name="Rogerio F."/>
            <person name="Boufleur T.R."/>
            <person name="Ciampi-Guillardi M."/>
            <person name="Sukno S.A."/>
            <person name="Thon M.R."/>
            <person name="Massola Junior N.S."/>
            <person name="Baroncelli R."/>
        </authorList>
    </citation>
    <scope>NUCLEOTIDE SEQUENCE [LARGE SCALE GENOMIC DNA]</scope>
    <source>
        <strain evidence="1 2">CMES1059</strain>
    </source>
</reference>
<keyword evidence="2" id="KW-1185">Reference proteome</keyword>
<sequence>MGLCTVFKNCTTSVELSDRHSVHCLGHRISATHEFSTITTPASLKAMAQTTAPALSDIIFPTTANHNFSHILTDLKRSNLSIANRLRSCQQDAEFVKEVATCYNRPLVANERCGSWYVRPEEKAASAYFKSTDGHTNAWKFSTRRLNLHLLEVIGKHDGCIIIDSTRRGKRMPDALSKTIPVWCAVLNMALFPSHPKSTTLYTPPNVVSASEHSQIAALLPTFLSSLKALNLDLESYRKHISKPLRPFWVTQETQLSPTDVVFEDHHPVICCTSSRRVAGTEMSEAGYIQGAGDDTENWALGLTAEIFWSNAETLLSAAEADLPEIVTDLVAKSKQHAPKGVQPKQVAPRIAVCPLPLDDGAGETVGCRVALTQDVTQRETWVKSPTYMEVGLGKHKVASRNLRQALPDICAFVSSYFGAHQDDSGDVVIACETGKDLSIGTALAVYCWCFDQDGKYRVANSTTFFNKDMIRVKLGTIMTAFPEANANRATLQSVNSFLMDHRR</sequence>
<comment type="caution">
    <text evidence="1">The sequence shown here is derived from an EMBL/GenBank/DDBJ whole genome shotgun (WGS) entry which is preliminary data.</text>
</comment>
<dbReference type="Proteomes" id="UP000805649">
    <property type="component" value="Unassembled WGS sequence"/>
</dbReference>
<name>A0ACC3ZIL9_COLTU</name>
<accession>A0ACC3ZIL9</accession>